<feature type="transmembrane region" description="Helical" evidence="1">
    <location>
        <begin position="20"/>
        <end position="43"/>
    </location>
</feature>
<dbReference type="EMBL" id="OAOQ01000017">
    <property type="protein sequence ID" value="SNX73832.1"/>
    <property type="molecule type" value="Genomic_DNA"/>
</dbReference>
<evidence type="ECO:0000313" key="3">
    <source>
        <dbReference type="Proteomes" id="UP000219467"/>
    </source>
</evidence>
<reference evidence="3" key="1">
    <citation type="submission" date="2017-08" db="EMBL/GenBank/DDBJ databases">
        <authorList>
            <person name="Varghese N."/>
            <person name="Submissions S."/>
        </authorList>
    </citation>
    <scope>NUCLEOTIDE SEQUENCE [LARGE SCALE GENOMIC DNA]</scope>
    <source>
        <strain evidence="3">JA234</strain>
    </source>
</reference>
<accession>A0A285D222</accession>
<dbReference type="RefSeq" id="WP_097031425.1">
    <property type="nucleotide sequence ID" value="NZ_OAOQ01000017.1"/>
</dbReference>
<gene>
    <name evidence="2" type="ORF">SAMN05878503_11731</name>
</gene>
<evidence type="ECO:0000313" key="2">
    <source>
        <dbReference type="EMBL" id="SNX73832.1"/>
    </source>
</evidence>
<organism evidence="2 3">
    <name type="scientific">Cereibacter ovatus</name>
    <dbReference type="NCBI Taxonomy" id="439529"/>
    <lineage>
        <taxon>Bacteria</taxon>
        <taxon>Pseudomonadati</taxon>
        <taxon>Pseudomonadota</taxon>
        <taxon>Alphaproteobacteria</taxon>
        <taxon>Rhodobacterales</taxon>
        <taxon>Paracoccaceae</taxon>
        <taxon>Cereibacter</taxon>
    </lineage>
</organism>
<protein>
    <submittedName>
        <fullName evidence="2">Uncharacterized protein</fullName>
    </submittedName>
</protein>
<sequence>MKDPLAGDLAARAAEGVSALWSLRAMFAAALADALMPGVVTAAHARRMAVGARGAVQEISGA</sequence>
<keyword evidence="1" id="KW-0472">Membrane</keyword>
<dbReference type="Proteomes" id="UP000219467">
    <property type="component" value="Unassembled WGS sequence"/>
</dbReference>
<dbReference type="AlphaFoldDB" id="A0A285D222"/>
<evidence type="ECO:0000256" key="1">
    <source>
        <dbReference type="SAM" id="Phobius"/>
    </source>
</evidence>
<proteinExistence type="predicted"/>
<keyword evidence="1" id="KW-1133">Transmembrane helix</keyword>
<keyword evidence="1" id="KW-0812">Transmembrane</keyword>
<name>A0A285D222_9RHOB</name>
<keyword evidence="3" id="KW-1185">Reference proteome</keyword>